<keyword evidence="2" id="KW-0479">Metal-binding</keyword>
<proteinExistence type="predicted"/>
<evidence type="ECO:0000256" key="2">
    <source>
        <dbReference type="ARBA" id="ARBA00022723"/>
    </source>
</evidence>
<keyword evidence="4" id="KW-0862">Zinc</keyword>
<feature type="domain" description="Succinylglutamate desuccinylase/Aspartoacylase catalytic" evidence="5">
    <location>
        <begin position="39"/>
        <end position="169"/>
    </location>
</feature>
<dbReference type="Gene3D" id="3.40.630.10">
    <property type="entry name" value="Zn peptidases"/>
    <property type="match status" value="1"/>
</dbReference>
<evidence type="ECO:0000256" key="1">
    <source>
        <dbReference type="ARBA" id="ARBA00001947"/>
    </source>
</evidence>
<evidence type="ECO:0000313" key="7">
    <source>
        <dbReference type="Proteomes" id="UP000177269"/>
    </source>
</evidence>
<reference evidence="6 7" key="1">
    <citation type="journal article" date="2016" name="Nat. Commun.">
        <title>Thousands of microbial genomes shed light on interconnected biogeochemical processes in an aquifer system.</title>
        <authorList>
            <person name="Anantharaman K."/>
            <person name="Brown C.T."/>
            <person name="Hug L.A."/>
            <person name="Sharon I."/>
            <person name="Castelle C.J."/>
            <person name="Probst A.J."/>
            <person name="Thomas B.C."/>
            <person name="Singh A."/>
            <person name="Wilkins M.J."/>
            <person name="Karaoz U."/>
            <person name="Brodie E.L."/>
            <person name="Williams K.H."/>
            <person name="Hubbard S.S."/>
            <person name="Banfield J.F."/>
        </authorList>
    </citation>
    <scope>NUCLEOTIDE SEQUENCE [LARGE SCALE GENOMIC DNA]</scope>
</reference>
<dbReference type="Pfam" id="PF24827">
    <property type="entry name" value="AstE_AspA_cat"/>
    <property type="match status" value="1"/>
</dbReference>
<comment type="cofactor">
    <cofactor evidence="1">
        <name>Zn(2+)</name>
        <dbReference type="ChEBI" id="CHEBI:29105"/>
    </cofactor>
</comment>
<name>A0A1G2NYW4_9BACT</name>
<evidence type="ECO:0000259" key="5">
    <source>
        <dbReference type="Pfam" id="PF24827"/>
    </source>
</evidence>
<dbReference type="InterPro" id="IPR055438">
    <property type="entry name" value="AstE_AspA_cat"/>
</dbReference>
<comment type="caution">
    <text evidence="6">The sequence shown here is derived from an EMBL/GenBank/DDBJ whole genome shotgun (WGS) entry which is preliminary data.</text>
</comment>
<organism evidence="6 7">
    <name type="scientific">Candidatus Taylorbacteria bacterium RIFCSPLOWO2_12_FULL_43_20</name>
    <dbReference type="NCBI Taxonomy" id="1802332"/>
    <lineage>
        <taxon>Bacteria</taxon>
        <taxon>Candidatus Tayloriibacteriota</taxon>
    </lineage>
</organism>
<gene>
    <name evidence="6" type="ORF">A3G52_04530</name>
</gene>
<evidence type="ECO:0000256" key="4">
    <source>
        <dbReference type="ARBA" id="ARBA00022833"/>
    </source>
</evidence>
<evidence type="ECO:0000256" key="3">
    <source>
        <dbReference type="ARBA" id="ARBA00022801"/>
    </source>
</evidence>
<dbReference type="GO" id="GO:0016788">
    <property type="term" value="F:hydrolase activity, acting on ester bonds"/>
    <property type="evidence" value="ECO:0007669"/>
    <property type="project" value="InterPro"/>
</dbReference>
<dbReference type="Proteomes" id="UP000177269">
    <property type="component" value="Unassembled WGS sequence"/>
</dbReference>
<dbReference type="EMBL" id="MHSK01000038">
    <property type="protein sequence ID" value="OHA41297.1"/>
    <property type="molecule type" value="Genomic_DNA"/>
</dbReference>
<evidence type="ECO:0000313" key="6">
    <source>
        <dbReference type="EMBL" id="OHA41297.1"/>
    </source>
</evidence>
<dbReference type="GO" id="GO:0046872">
    <property type="term" value="F:metal ion binding"/>
    <property type="evidence" value="ECO:0007669"/>
    <property type="project" value="UniProtKB-KW"/>
</dbReference>
<protein>
    <recommendedName>
        <fullName evidence="5">Succinylglutamate desuccinylase/Aspartoacylase catalytic domain-containing protein</fullName>
    </recommendedName>
</protein>
<accession>A0A1G2NYW4</accession>
<dbReference type="AlphaFoldDB" id="A0A1G2NYW4"/>
<sequence length="323" mass="35481">MYTLSELKEEYYSICNSLEFGVKGIVAFDSGVAGPCVGVTMMTHGNEPSGLAALRHFRASDMIRKLQKGKVIFVLNNVAAAEKYFAALDIVGQTEGARVRLSARFLDVNMNRLPADMPERVNDSRYEIIRSRELLPVWKRFNIGLDIHTTISITEPMIIAIGNVSNDLYRGFPADIVIRNIENVQTGKPASAFYGQPNTVSVLGVEAGTHEDPRSCNIAITLVKSLLQNLGMIQGEGLPELELRKEYNISGSVFFPNASYRLVKKFTPFEFVEAGSIIAEGDGEPIRVATVCHIILPRPGIEATGPLNDEVMFLSSPVKTVES</sequence>
<dbReference type="SUPFAM" id="SSF53187">
    <property type="entry name" value="Zn-dependent exopeptidases"/>
    <property type="match status" value="1"/>
</dbReference>
<keyword evidence="3" id="KW-0378">Hydrolase</keyword>